<comment type="caution">
    <text evidence="3">The sequence shown here is derived from an EMBL/GenBank/DDBJ whole genome shotgun (WGS) entry which is preliminary data.</text>
</comment>
<keyword evidence="2" id="KW-1133">Transmembrane helix</keyword>
<protein>
    <recommendedName>
        <fullName evidence="5">CBM6 domain-containing protein</fullName>
    </recommendedName>
</protein>
<organism evidence="3 4">
    <name type="scientific">Dactylosporangium matsuzakiense</name>
    <dbReference type="NCBI Taxonomy" id="53360"/>
    <lineage>
        <taxon>Bacteria</taxon>
        <taxon>Bacillati</taxon>
        <taxon>Actinomycetota</taxon>
        <taxon>Actinomycetes</taxon>
        <taxon>Micromonosporales</taxon>
        <taxon>Micromonosporaceae</taxon>
        <taxon>Dactylosporangium</taxon>
    </lineage>
</organism>
<dbReference type="EMBL" id="BSFP01000083">
    <property type="protein sequence ID" value="GLL07008.1"/>
    <property type="molecule type" value="Genomic_DNA"/>
</dbReference>
<sequence>MTDWIVVAAAPEVPLSPDSRAEMTFTVTNPGEAHDRVVFVVEPEDGTSASWFSVAEPQRTVPPHGSVAYLVALAVPPGSPPGTYALRGCAYSADTAPEETSRRSGRVVFAVPATAPPPKRQRWPYAVAAGLVLVVLAVIAGLVFRPRDTTPTPVAASPAVSGAPSTAVAPSPAAGPANVTYEMEELLPPTDLVGLQPQDVVQQRDCCGVTWSGHTQMFVVTRAQGWSLTVAFTVPQNGTYTFSDIRTRSNDYANTVYVIDTTKVGGTFVGYSPTVVTTGWLSEGSVQLTAGRHTLTLAVVGHAAGSTSYNAGVDAVRFTQTAA</sequence>
<evidence type="ECO:0000256" key="1">
    <source>
        <dbReference type="SAM" id="MobiDB-lite"/>
    </source>
</evidence>
<reference evidence="3" key="1">
    <citation type="journal article" date="2014" name="Int. J. Syst. Evol. Microbiol.">
        <title>Complete genome sequence of Corynebacterium casei LMG S-19264T (=DSM 44701T), isolated from a smear-ripened cheese.</title>
        <authorList>
            <consortium name="US DOE Joint Genome Institute (JGI-PGF)"/>
            <person name="Walter F."/>
            <person name="Albersmeier A."/>
            <person name="Kalinowski J."/>
            <person name="Ruckert C."/>
        </authorList>
    </citation>
    <scope>NUCLEOTIDE SEQUENCE</scope>
    <source>
        <strain evidence="3">VKM Ac-1321</strain>
    </source>
</reference>
<keyword evidence="2" id="KW-0812">Transmembrane</keyword>
<evidence type="ECO:0008006" key="5">
    <source>
        <dbReference type="Google" id="ProtNLM"/>
    </source>
</evidence>
<keyword evidence="2" id="KW-0472">Membrane</keyword>
<feature type="transmembrane region" description="Helical" evidence="2">
    <location>
        <begin position="125"/>
        <end position="144"/>
    </location>
</feature>
<dbReference type="RefSeq" id="WP_261959040.1">
    <property type="nucleotide sequence ID" value="NZ_BAAAXA010000001.1"/>
</dbReference>
<dbReference type="Proteomes" id="UP001143480">
    <property type="component" value="Unassembled WGS sequence"/>
</dbReference>
<reference evidence="3" key="2">
    <citation type="submission" date="2023-01" db="EMBL/GenBank/DDBJ databases">
        <authorList>
            <person name="Sun Q."/>
            <person name="Evtushenko L."/>
        </authorList>
    </citation>
    <scope>NUCLEOTIDE SEQUENCE</scope>
    <source>
        <strain evidence="3">VKM Ac-1321</strain>
    </source>
</reference>
<feature type="region of interest" description="Disordered" evidence="1">
    <location>
        <begin position="151"/>
        <end position="174"/>
    </location>
</feature>
<keyword evidence="4" id="KW-1185">Reference proteome</keyword>
<name>A0A9W6KTJ6_9ACTN</name>
<evidence type="ECO:0000256" key="2">
    <source>
        <dbReference type="SAM" id="Phobius"/>
    </source>
</evidence>
<dbReference type="AlphaFoldDB" id="A0A9W6KTJ6"/>
<dbReference type="Gene3D" id="2.60.120.260">
    <property type="entry name" value="Galactose-binding domain-like"/>
    <property type="match status" value="1"/>
</dbReference>
<proteinExistence type="predicted"/>
<gene>
    <name evidence="3" type="ORF">GCM10017581_087590</name>
</gene>
<evidence type="ECO:0000313" key="4">
    <source>
        <dbReference type="Proteomes" id="UP001143480"/>
    </source>
</evidence>
<evidence type="ECO:0000313" key="3">
    <source>
        <dbReference type="EMBL" id="GLL07008.1"/>
    </source>
</evidence>
<accession>A0A9W6KTJ6</accession>